<evidence type="ECO:0000259" key="11">
    <source>
        <dbReference type="Pfam" id="PF13206"/>
    </source>
</evidence>
<proteinExistence type="predicted"/>
<sequence length="485" mass="51972">MLNAGTQPPDTIQTIEHLAAEIGALNLSQAPANFRDSIKEDKTWETLADSDKPTADVDKATWQKYYSYWAASKKQIKKKKEQYETWAKKNLEDHYLSEVKKYAEKAYKAYTDGELRKYNTLEKERHAQATMALYGAAGPAKENAEDAAGTRENTCGLGGGGSSNKAGSTIRRDMACLCAKGTGTAVNNVCCPDCDYSDEPTWTSAAHAKAKFDHLITKCPAYAPTLKLTSSNLNNILAKLHVTIGGVQGTTAKKPYVLGHLDGDGTGSGGCNGKSEGNSGVCVMYKESAGGATKHANIAWEQPAKLAAAAADSMEANKQRLLEMKAELTLLNVTAGTISLWGGRQLSVTSTKKVEPAAQCNNHKTNKTCTAAKCKLEEKDGKGECKPKDGAEQKKAAGTGGDGVSGTAASTGCAKYGTKTECDADKTDGKQNCAFRKGKDNEYDKVTEKCRSSSFLIKKKIAMIAAAFCECGITLTIFAHYYEIF</sequence>
<evidence type="ECO:0000256" key="4">
    <source>
        <dbReference type="ARBA" id="ARBA00022622"/>
    </source>
</evidence>
<evidence type="ECO:0000256" key="5">
    <source>
        <dbReference type="ARBA" id="ARBA00022729"/>
    </source>
</evidence>
<dbReference type="InterPro" id="IPR025932">
    <property type="entry name" value="Trypano_VSG_B_N_dom"/>
</dbReference>
<evidence type="ECO:0000256" key="2">
    <source>
        <dbReference type="ARBA" id="ARBA00004609"/>
    </source>
</evidence>
<evidence type="ECO:0000256" key="6">
    <source>
        <dbReference type="ARBA" id="ARBA00023136"/>
    </source>
</evidence>
<evidence type="ECO:0000256" key="7">
    <source>
        <dbReference type="ARBA" id="ARBA00023180"/>
    </source>
</evidence>
<organism evidence="12">
    <name type="scientific">Trypanosoma brucei</name>
    <dbReference type="NCBI Taxonomy" id="5691"/>
    <lineage>
        <taxon>Eukaryota</taxon>
        <taxon>Discoba</taxon>
        <taxon>Euglenozoa</taxon>
        <taxon>Kinetoplastea</taxon>
        <taxon>Metakinetoplastina</taxon>
        <taxon>Trypanosomatida</taxon>
        <taxon>Trypanosomatidae</taxon>
        <taxon>Trypanosoma</taxon>
    </lineage>
</organism>
<dbReference type="AlphaFoldDB" id="A0A1J0R833"/>
<protein>
    <submittedName>
        <fullName evidence="12">Variant surface glycoprotein 1125.2098</fullName>
    </submittedName>
</protein>
<evidence type="ECO:0000256" key="1">
    <source>
        <dbReference type="ARBA" id="ARBA00002523"/>
    </source>
</evidence>
<evidence type="ECO:0000256" key="8">
    <source>
        <dbReference type="ARBA" id="ARBA00023288"/>
    </source>
</evidence>
<accession>A0A1J0R833</accession>
<reference evidence="12" key="1">
    <citation type="submission" date="2016-08" db="EMBL/GenBank/DDBJ databases">
        <title>VSG repertoire of Trypanosoma brucei EATRO 1125.</title>
        <authorList>
            <person name="Cross G.A."/>
        </authorList>
    </citation>
    <scope>NUCLEOTIDE SEQUENCE</scope>
    <source>
        <strain evidence="12">EATRO 1125</strain>
    </source>
</reference>
<dbReference type="VEuPathDB" id="TriTrypDB:Tb427_000489600"/>
<dbReference type="Pfam" id="PF13206">
    <property type="entry name" value="VSG_B"/>
    <property type="match status" value="1"/>
</dbReference>
<keyword evidence="4" id="KW-0336">GPI-anchor</keyword>
<keyword evidence="3" id="KW-1003">Cell membrane</keyword>
<keyword evidence="7" id="KW-0325">Glycoprotein</keyword>
<dbReference type="GO" id="GO:0098552">
    <property type="term" value="C:side of membrane"/>
    <property type="evidence" value="ECO:0007669"/>
    <property type="project" value="UniProtKB-KW"/>
</dbReference>
<comment type="function">
    <text evidence="1">VSG forms a coat on the surface of the parasite. The trypanosome evades the immune response of the host by expressing a series of antigenically distinct VSGs from an estimated 1000 VSG genes.</text>
</comment>
<name>A0A1J0R833_9TRYP</name>
<comment type="subcellular location">
    <subcellularLocation>
        <location evidence="2">Cell membrane</location>
        <topology evidence="2">Lipid-anchor</topology>
        <topology evidence="2">GPI-anchor</topology>
    </subcellularLocation>
</comment>
<evidence type="ECO:0000256" key="9">
    <source>
        <dbReference type="SAM" id="MobiDB-lite"/>
    </source>
</evidence>
<dbReference type="GO" id="GO:0005886">
    <property type="term" value="C:plasma membrane"/>
    <property type="evidence" value="ECO:0007669"/>
    <property type="project" value="UniProtKB-SubCell"/>
</dbReference>
<keyword evidence="8" id="KW-0449">Lipoprotein</keyword>
<dbReference type="Pfam" id="PF10659">
    <property type="entry name" value="Trypan_glycop_C"/>
    <property type="match status" value="1"/>
</dbReference>
<feature type="domain" description="Trypanosome variant surface glycoprotein C-terminal" evidence="10">
    <location>
        <begin position="360"/>
        <end position="469"/>
    </location>
</feature>
<feature type="compositionally biased region" description="Basic and acidic residues" evidence="9">
    <location>
        <begin position="380"/>
        <end position="395"/>
    </location>
</feature>
<evidence type="ECO:0000313" key="12">
    <source>
        <dbReference type="EMBL" id="APD73974.1"/>
    </source>
</evidence>
<feature type="domain" description="Trypanosome variant surface glycoprotein B-type N-terminal" evidence="11">
    <location>
        <begin position="4"/>
        <end position="329"/>
    </location>
</feature>
<dbReference type="InterPro" id="IPR019609">
    <property type="entry name" value="Variant_surf_glycoprt_trypan_C"/>
</dbReference>
<evidence type="ECO:0000259" key="10">
    <source>
        <dbReference type="Pfam" id="PF10659"/>
    </source>
</evidence>
<feature type="region of interest" description="Disordered" evidence="9">
    <location>
        <begin position="380"/>
        <end position="403"/>
    </location>
</feature>
<dbReference type="EMBL" id="KX700018">
    <property type="protein sequence ID" value="APD73974.1"/>
    <property type="molecule type" value="Genomic_DNA"/>
</dbReference>
<keyword evidence="5" id="KW-0732">Signal</keyword>
<keyword evidence="6" id="KW-0472">Membrane</keyword>
<evidence type="ECO:0000256" key="3">
    <source>
        <dbReference type="ARBA" id="ARBA00022475"/>
    </source>
</evidence>